<reference evidence="1" key="1">
    <citation type="submission" date="2023-07" db="EMBL/GenBank/DDBJ databases">
        <authorList>
            <consortium name="AG Swart"/>
            <person name="Singh M."/>
            <person name="Singh A."/>
            <person name="Seah K."/>
            <person name="Emmerich C."/>
        </authorList>
    </citation>
    <scope>NUCLEOTIDE SEQUENCE</scope>
    <source>
        <strain evidence="1">DP1</strain>
    </source>
</reference>
<comment type="caution">
    <text evidence="1">The sequence shown here is derived from an EMBL/GenBank/DDBJ whole genome shotgun (WGS) entry which is preliminary data.</text>
</comment>
<accession>A0AAD1UP59</accession>
<dbReference type="Proteomes" id="UP001295684">
    <property type="component" value="Unassembled WGS sequence"/>
</dbReference>
<dbReference type="EMBL" id="CAMPGE010012263">
    <property type="protein sequence ID" value="CAI2371043.1"/>
    <property type="molecule type" value="Genomic_DNA"/>
</dbReference>
<dbReference type="AlphaFoldDB" id="A0AAD1UP59"/>
<sequence>MYDFDDRFFAENADLMRFRVILEVGISSSTPTFLYLIDKHHCQSVKELRTEIIKNFSLTKDHTILLWKRTDIIMDIEAVMPNDFLTILTQKDYEILRRKTWTRDQIHKEVEKLEIGPNIASKVRKFNLDPPSKRIKPNVFPLESPGGELEEDEYTCREMEVFQAKDHFKGISEDKLHLCYIEKIEKVDPTRPTSKYNREKLKLKEISPMVMKRIMEADDSQYQTIDWEFYFAEEALDSVIKKAKEIAKNKGFNLCETSSKCLYTNELKLQCTKAEMGCQFELIYFKNDVINKYEMHDCKLLHNHVVTPPKHGKYNLATKRVSKKVTPIEELEKSGKYKNYPLSSNDVMRIANEAIQESLSKTKDSKSLDAQKGDKILVKERLFPTKVNNLEDLLGGSYCTAYIKEIK</sequence>
<organism evidence="1 2">
    <name type="scientific">Euplotes crassus</name>
    <dbReference type="NCBI Taxonomy" id="5936"/>
    <lineage>
        <taxon>Eukaryota</taxon>
        <taxon>Sar</taxon>
        <taxon>Alveolata</taxon>
        <taxon>Ciliophora</taxon>
        <taxon>Intramacronucleata</taxon>
        <taxon>Spirotrichea</taxon>
        <taxon>Hypotrichia</taxon>
        <taxon>Euplotida</taxon>
        <taxon>Euplotidae</taxon>
        <taxon>Moneuplotes</taxon>
    </lineage>
</organism>
<evidence type="ECO:0000313" key="1">
    <source>
        <dbReference type="EMBL" id="CAI2371043.1"/>
    </source>
</evidence>
<protein>
    <submittedName>
        <fullName evidence="1">Uncharacterized protein</fullName>
    </submittedName>
</protein>
<evidence type="ECO:0000313" key="2">
    <source>
        <dbReference type="Proteomes" id="UP001295684"/>
    </source>
</evidence>
<keyword evidence="2" id="KW-1185">Reference proteome</keyword>
<gene>
    <name evidence="1" type="ORF">ECRASSUSDP1_LOCUS12363</name>
</gene>
<proteinExistence type="predicted"/>
<name>A0AAD1UP59_EUPCR</name>